<dbReference type="AlphaFoldDB" id="A0A0D2FMB8"/>
<dbReference type="EMBL" id="KN846958">
    <property type="protein sequence ID" value="KIW69283.1"/>
    <property type="molecule type" value="Genomic_DNA"/>
</dbReference>
<name>A0A0D2FMB8_9EURO</name>
<proteinExistence type="predicted"/>
<keyword evidence="2" id="KW-1185">Reference proteome</keyword>
<dbReference type="HOGENOM" id="CLU_1844829_0_0_1"/>
<organism evidence="1 2">
    <name type="scientific">Phialophora macrospora</name>
    <dbReference type="NCBI Taxonomy" id="1851006"/>
    <lineage>
        <taxon>Eukaryota</taxon>
        <taxon>Fungi</taxon>
        <taxon>Dikarya</taxon>
        <taxon>Ascomycota</taxon>
        <taxon>Pezizomycotina</taxon>
        <taxon>Eurotiomycetes</taxon>
        <taxon>Chaetothyriomycetidae</taxon>
        <taxon>Chaetothyriales</taxon>
        <taxon>Herpotrichiellaceae</taxon>
        <taxon>Phialophora</taxon>
    </lineage>
</organism>
<sequence>MAALGYAVVPCSLGPEDAWEKNLKFWIFGKLPTNLLVGSGFISSTAPFPRIKHKRRNLLTPAINKWRVPLHGAAEVAIEMRCGRPGRPGQAGHRVGPRLGGRFVCEGSGLDVQAMPETEPNEIEFGDILSRRQVFCITL</sequence>
<evidence type="ECO:0000313" key="2">
    <source>
        <dbReference type="Proteomes" id="UP000054266"/>
    </source>
</evidence>
<gene>
    <name evidence="1" type="ORF">PV04_05165</name>
</gene>
<reference evidence="1 2" key="1">
    <citation type="submission" date="2015-01" db="EMBL/GenBank/DDBJ databases">
        <title>The Genome Sequence of Capronia semiimmersa CBS27337.</title>
        <authorList>
            <consortium name="The Broad Institute Genomics Platform"/>
            <person name="Cuomo C."/>
            <person name="de Hoog S."/>
            <person name="Gorbushina A."/>
            <person name="Stielow B."/>
            <person name="Teixiera M."/>
            <person name="Abouelleil A."/>
            <person name="Chapman S.B."/>
            <person name="Priest M."/>
            <person name="Young S.K."/>
            <person name="Wortman J."/>
            <person name="Nusbaum C."/>
            <person name="Birren B."/>
        </authorList>
    </citation>
    <scope>NUCLEOTIDE SEQUENCE [LARGE SCALE GENOMIC DNA]</scope>
    <source>
        <strain evidence="1 2">CBS 27337</strain>
    </source>
</reference>
<dbReference type="Proteomes" id="UP000054266">
    <property type="component" value="Unassembled WGS sequence"/>
</dbReference>
<evidence type="ECO:0000313" key="1">
    <source>
        <dbReference type="EMBL" id="KIW69283.1"/>
    </source>
</evidence>
<accession>A0A0D2FMB8</accession>
<protein>
    <submittedName>
        <fullName evidence="1">Uncharacterized protein</fullName>
    </submittedName>
</protein>